<evidence type="ECO:0000313" key="3">
    <source>
        <dbReference type="Proteomes" id="UP000294963"/>
    </source>
</evidence>
<accession>A0A4R1X8W9</accession>
<keyword evidence="1" id="KW-0175">Coiled coil</keyword>
<dbReference type="SUPFAM" id="SSF56935">
    <property type="entry name" value="Porins"/>
    <property type="match status" value="1"/>
</dbReference>
<reference evidence="2 3" key="1">
    <citation type="submission" date="2019-03" db="EMBL/GenBank/DDBJ databases">
        <title>Genomic analyses of the natural microbiome of Caenorhabditis elegans.</title>
        <authorList>
            <person name="Samuel B."/>
        </authorList>
    </citation>
    <scope>NUCLEOTIDE SEQUENCE [LARGE SCALE GENOMIC DNA]</scope>
    <source>
        <strain evidence="2 3">JUb89</strain>
    </source>
</reference>
<dbReference type="AlphaFoldDB" id="A0A4R1X8W9"/>
<proteinExistence type="predicted"/>
<evidence type="ECO:0008006" key="4">
    <source>
        <dbReference type="Google" id="ProtNLM"/>
    </source>
</evidence>
<protein>
    <recommendedName>
        <fullName evidence="4">DcaP-like protein</fullName>
    </recommendedName>
</protein>
<evidence type="ECO:0000256" key="1">
    <source>
        <dbReference type="SAM" id="Coils"/>
    </source>
</evidence>
<name>A0A4R1X8W9_ACICA</name>
<sequence>MISNFKKIHFKIVFLIIICSTTSISGQASNSNSLEIAQLQKEVEELKLLMNQYNLERNNLESNKLEKKSNQISTALTPLSSATNLKKVTEDSATQFNFYGFIRADASYQFKGGNGIFNRIHKIDLEPKLPNRDRFYSNMNTSKLGVETKTTIQNNDIGGRLEVDFRGGSNNDTIRLRHVYITFNNWLVGQTTSSFIATDLQPEMLDFGSPLGIGSYRTPLIRYENKFDSNTAYFISMEKGRDENRFPALSAKLNHSFKNKQGSVSARTMIQQLRIPTLDDKTEFSWGVALGASYALTPRLKLIADYTHLKGDDKYILYSNVAYLENQAINEAYLNEFDSFTAGITYQFTPKLRSTLGYGAMFANDDNGFSKQDILSEQTQNKTLQQGWMNIMYTPIDPITIGVEYVHGQRKTFNDDKGTDSRIGTMLRYNF</sequence>
<dbReference type="InterPro" id="IPR023614">
    <property type="entry name" value="Porin_dom_sf"/>
</dbReference>
<dbReference type="Pfam" id="PF19577">
    <property type="entry name" value="DcaP"/>
    <property type="match status" value="1"/>
</dbReference>
<dbReference type="Gene3D" id="2.40.160.10">
    <property type="entry name" value="Porin"/>
    <property type="match status" value="1"/>
</dbReference>
<dbReference type="EMBL" id="SLVJ01000036">
    <property type="protein sequence ID" value="TCM60037.1"/>
    <property type="molecule type" value="Genomic_DNA"/>
</dbReference>
<feature type="coiled-coil region" evidence="1">
    <location>
        <begin position="36"/>
        <end position="70"/>
    </location>
</feature>
<comment type="caution">
    <text evidence="2">The sequence shown here is derived from an EMBL/GenBank/DDBJ whole genome shotgun (WGS) entry which is preliminary data.</text>
</comment>
<organism evidence="2 3">
    <name type="scientific">Acinetobacter calcoaceticus</name>
    <dbReference type="NCBI Taxonomy" id="471"/>
    <lineage>
        <taxon>Bacteria</taxon>
        <taxon>Pseudomonadati</taxon>
        <taxon>Pseudomonadota</taxon>
        <taxon>Gammaproteobacteria</taxon>
        <taxon>Moraxellales</taxon>
        <taxon>Moraxellaceae</taxon>
        <taxon>Acinetobacter</taxon>
        <taxon>Acinetobacter calcoaceticus/baumannii complex</taxon>
    </lineage>
</organism>
<dbReference type="Proteomes" id="UP000294963">
    <property type="component" value="Unassembled WGS sequence"/>
</dbReference>
<gene>
    <name evidence="2" type="ORF">EC844_1367</name>
</gene>
<evidence type="ECO:0000313" key="2">
    <source>
        <dbReference type="EMBL" id="TCM60037.1"/>
    </source>
</evidence>
<dbReference type="InterPro" id="IPR045748">
    <property type="entry name" value="DcaP"/>
</dbReference>
<keyword evidence="3" id="KW-1185">Reference proteome</keyword>